<protein>
    <submittedName>
        <fullName evidence="3">DUF3558 domain-containing protein</fullName>
    </submittedName>
    <submittedName>
        <fullName evidence="2">Membrane protein</fullName>
    </submittedName>
</protein>
<reference evidence="2" key="3">
    <citation type="submission" date="2020-02" db="EMBL/GenBank/DDBJ databases">
        <authorList>
            <person name="Matsumoto Y."/>
            <person name="Motooka D."/>
            <person name="Nakamura S."/>
        </authorList>
    </citation>
    <scope>NUCLEOTIDE SEQUENCE</scope>
    <source>
        <strain evidence="2">JCM 6377</strain>
    </source>
</reference>
<dbReference type="Proteomes" id="UP000220914">
    <property type="component" value="Unassembled WGS sequence"/>
</dbReference>
<evidence type="ECO:0000313" key="2">
    <source>
        <dbReference type="EMBL" id="GFG49643.1"/>
    </source>
</evidence>
<dbReference type="Proteomes" id="UP000465302">
    <property type="component" value="Unassembled WGS sequence"/>
</dbReference>
<sequence>MATRFRLFAAFSALVTAVILVLQSGALTVPAADPVELRSTAAPWPQATTTIKWPVIETVDPDPFDPCRDIPLDVIQGIGLAFTPPEPENNLRCHYDAGNYQMAVEAFVWRTYEESLPPDAVELDIDGHRAAQFWVMKPTDWNNRWWITCAIAFKADYGVIQQSLFYSPIYTADDVDCMQTNLQRAHELAPYYKYEGDPANE</sequence>
<comment type="caution">
    <text evidence="3">The sequence shown here is derived from an EMBL/GenBank/DDBJ whole genome shotgun (WGS) entry which is preliminary data.</text>
</comment>
<name>A0A2A7MXP5_MYCAG</name>
<dbReference type="EMBL" id="PDCP01000035">
    <property type="protein sequence ID" value="PEG36330.1"/>
    <property type="molecule type" value="Genomic_DNA"/>
</dbReference>
<dbReference type="EMBL" id="BLKS01000001">
    <property type="protein sequence ID" value="GFG49643.1"/>
    <property type="molecule type" value="Genomic_DNA"/>
</dbReference>
<evidence type="ECO:0000313" key="4">
    <source>
        <dbReference type="Proteomes" id="UP000220914"/>
    </source>
</evidence>
<evidence type="ECO:0000256" key="1">
    <source>
        <dbReference type="SAM" id="SignalP"/>
    </source>
</evidence>
<gene>
    <name evidence="3" type="ORF">CQY20_19010</name>
    <name evidence="2" type="ORF">MAGR_10840</name>
</gene>
<proteinExistence type="predicted"/>
<keyword evidence="1" id="KW-0732">Signal</keyword>
<dbReference type="OrthoDB" id="4619249at2"/>
<reference evidence="3 4" key="1">
    <citation type="submission" date="2017-10" db="EMBL/GenBank/DDBJ databases">
        <title>The new phylogeny of genus Mycobacterium.</title>
        <authorList>
            <person name="Tortoli E."/>
            <person name="Trovato A."/>
            <person name="Cirillo D.M."/>
        </authorList>
    </citation>
    <scope>NUCLEOTIDE SEQUENCE [LARGE SCALE GENOMIC DNA]</scope>
    <source>
        <strain evidence="3 4">CCUG37673</strain>
    </source>
</reference>
<feature type="signal peptide" evidence="1">
    <location>
        <begin position="1"/>
        <end position="31"/>
    </location>
</feature>
<feature type="chain" id="PRO_5036315595" evidence="1">
    <location>
        <begin position="32"/>
        <end position="201"/>
    </location>
</feature>
<accession>A0A2A7MXP5</accession>
<evidence type="ECO:0000313" key="5">
    <source>
        <dbReference type="Proteomes" id="UP000465302"/>
    </source>
</evidence>
<dbReference type="RefSeq" id="WP_097941639.1">
    <property type="nucleotide sequence ID" value="NZ_BLKS01000001.1"/>
</dbReference>
<reference evidence="2 5" key="2">
    <citation type="journal article" date="2019" name="Emerg. Microbes Infect.">
        <title>Comprehensive subspecies identification of 175 nontuberculous mycobacteria species based on 7547 genomic profiles.</title>
        <authorList>
            <person name="Matsumoto Y."/>
            <person name="Kinjo T."/>
            <person name="Motooka D."/>
            <person name="Nabeya D."/>
            <person name="Jung N."/>
            <person name="Uechi K."/>
            <person name="Horii T."/>
            <person name="Iida T."/>
            <person name="Fujita J."/>
            <person name="Nakamura S."/>
        </authorList>
    </citation>
    <scope>NUCLEOTIDE SEQUENCE [LARGE SCALE GENOMIC DNA]</scope>
    <source>
        <strain evidence="2 5">JCM 6377</strain>
    </source>
</reference>
<dbReference type="AlphaFoldDB" id="A0A2A7MXP5"/>
<keyword evidence="4" id="KW-1185">Reference proteome</keyword>
<evidence type="ECO:0000313" key="3">
    <source>
        <dbReference type="EMBL" id="PEG36330.1"/>
    </source>
</evidence>
<organism evidence="3 4">
    <name type="scientific">Mycolicibacterium agri</name>
    <name type="common">Mycobacterium agri</name>
    <dbReference type="NCBI Taxonomy" id="36811"/>
    <lineage>
        <taxon>Bacteria</taxon>
        <taxon>Bacillati</taxon>
        <taxon>Actinomycetota</taxon>
        <taxon>Actinomycetes</taxon>
        <taxon>Mycobacteriales</taxon>
        <taxon>Mycobacteriaceae</taxon>
        <taxon>Mycolicibacterium</taxon>
    </lineage>
</organism>